<sequence>MDFYATRISLAPPLSSVISAMARAGRASGAEPTLPLARGRIEAREGARAAPTQVIESRGRRLAYRMFGAGPTLVLALRFRGVMDSWDPAFLDALAASFTVVIFDYTGLGLSTGEPSYQRAAMAQDILDLADGLGLGRFVVGGWSLGGVAAQIFAAQNPDRVRQLVLLGTVPPGPQPHAAEPIFLETALKPDYDIEDETVLFFEPASESSRAAARASHARIAARQGDVSPPIPPETYLRILQESHDPDAVFPDPDGRFEAFFRQGSVPVLAISGDHEIVFPVANWQALNRVWPSLHLVTIPQAGHGPQHQMPEFVAGLIAGFVRATPL</sequence>
<dbReference type="GO" id="GO:0003824">
    <property type="term" value="F:catalytic activity"/>
    <property type="evidence" value="ECO:0007669"/>
    <property type="project" value="InterPro"/>
</dbReference>
<dbReference type="InterPro" id="IPR000073">
    <property type="entry name" value="AB_hydrolase_1"/>
</dbReference>
<feature type="domain" description="AB hydrolase-1" evidence="1">
    <location>
        <begin position="81"/>
        <end position="308"/>
    </location>
</feature>
<dbReference type="PRINTS" id="PR00412">
    <property type="entry name" value="EPOXHYDRLASE"/>
</dbReference>
<dbReference type="Proteomes" id="UP000199377">
    <property type="component" value="Unassembled WGS sequence"/>
</dbReference>
<reference evidence="2 3" key="1">
    <citation type="submission" date="2016-10" db="EMBL/GenBank/DDBJ databases">
        <authorList>
            <person name="de Groot N.N."/>
        </authorList>
    </citation>
    <scope>NUCLEOTIDE SEQUENCE [LARGE SCALE GENOMIC DNA]</scope>
    <source>
        <strain evidence="2 3">CGMCC 1.11030</strain>
    </source>
</reference>
<evidence type="ECO:0000313" key="3">
    <source>
        <dbReference type="Proteomes" id="UP000199377"/>
    </source>
</evidence>
<proteinExistence type="predicted"/>
<dbReference type="PRINTS" id="PR00111">
    <property type="entry name" value="ABHYDROLASE"/>
</dbReference>
<dbReference type="STRING" id="1114924.SAMN05216258_104466"/>
<name>A0A1I3FRT1_9RHOB</name>
<evidence type="ECO:0000259" key="1">
    <source>
        <dbReference type="Pfam" id="PF00561"/>
    </source>
</evidence>
<gene>
    <name evidence="2" type="ORF">SAMN05216258_104466</name>
</gene>
<keyword evidence="3" id="KW-1185">Reference proteome</keyword>
<dbReference type="Gene3D" id="3.40.50.1820">
    <property type="entry name" value="alpha/beta hydrolase"/>
    <property type="match status" value="1"/>
</dbReference>
<dbReference type="PANTHER" id="PTHR43433:SF5">
    <property type="entry name" value="AB HYDROLASE-1 DOMAIN-CONTAINING PROTEIN"/>
    <property type="match status" value="1"/>
</dbReference>
<dbReference type="PANTHER" id="PTHR43433">
    <property type="entry name" value="HYDROLASE, ALPHA/BETA FOLD FAMILY PROTEIN"/>
    <property type="match status" value="1"/>
</dbReference>
<dbReference type="AlphaFoldDB" id="A0A1I3FRT1"/>
<dbReference type="EMBL" id="FOQH01000004">
    <property type="protein sequence ID" value="SFI13802.1"/>
    <property type="molecule type" value="Genomic_DNA"/>
</dbReference>
<organism evidence="2 3">
    <name type="scientific">Albimonas pacifica</name>
    <dbReference type="NCBI Taxonomy" id="1114924"/>
    <lineage>
        <taxon>Bacteria</taxon>
        <taxon>Pseudomonadati</taxon>
        <taxon>Pseudomonadota</taxon>
        <taxon>Alphaproteobacteria</taxon>
        <taxon>Rhodobacterales</taxon>
        <taxon>Paracoccaceae</taxon>
        <taxon>Albimonas</taxon>
    </lineage>
</organism>
<dbReference type="Pfam" id="PF00561">
    <property type="entry name" value="Abhydrolase_1"/>
    <property type="match status" value="1"/>
</dbReference>
<dbReference type="SUPFAM" id="SSF53474">
    <property type="entry name" value="alpha/beta-Hydrolases"/>
    <property type="match status" value="1"/>
</dbReference>
<dbReference type="InterPro" id="IPR029058">
    <property type="entry name" value="AB_hydrolase_fold"/>
</dbReference>
<evidence type="ECO:0000313" key="2">
    <source>
        <dbReference type="EMBL" id="SFI13802.1"/>
    </source>
</evidence>
<accession>A0A1I3FRT1</accession>
<dbReference type="InterPro" id="IPR000639">
    <property type="entry name" value="Epox_hydrolase-like"/>
</dbReference>
<dbReference type="InterPro" id="IPR050471">
    <property type="entry name" value="AB_hydrolase"/>
</dbReference>
<dbReference type="RefSeq" id="WP_218161002.1">
    <property type="nucleotide sequence ID" value="NZ_FOQH01000004.1"/>
</dbReference>
<protein>
    <submittedName>
        <fullName evidence="2">Pimeloyl-ACP methyl ester carboxylesterase</fullName>
    </submittedName>
</protein>